<reference evidence="2" key="1">
    <citation type="submission" date="2018-09" db="EMBL/GenBank/DDBJ databases">
        <title>Murine metabolic-syndrome-specific gut microbial biobank.</title>
        <authorList>
            <person name="Liu C."/>
        </authorList>
    </citation>
    <scope>NUCLEOTIDE SEQUENCE</scope>
    <source>
        <strain evidence="2">D42-62</strain>
    </source>
</reference>
<dbReference type="InterPro" id="IPR025714">
    <property type="entry name" value="Methyltranfer_dom"/>
</dbReference>
<evidence type="ECO:0000259" key="1">
    <source>
        <dbReference type="Pfam" id="PF13847"/>
    </source>
</evidence>
<accession>A0A9X5BK28</accession>
<dbReference type="EMBL" id="QZDT01000038">
    <property type="protein sequence ID" value="NBJ94432.1"/>
    <property type="molecule type" value="Genomic_DNA"/>
</dbReference>
<comment type="caution">
    <text evidence="2">The sequence shown here is derived from an EMBL/GenBank/DDBJ whole genome shotgun (WGS) entry which is preliminary data.</text>
</comment>
<organism evidence="2 3">
    <name type="scientific">Parablautia muri</name>
    <dbReference type="NCBI Taxonomy" id="2320879"/>
    <lineage>
        <taxon>Bacteria</taxon>
        <taxon>Bacillati</taxon>
        <taxon>Bacillota</taxon>
        <taxon>Clostridia</taxon>
        <taxon>Lachnospirales</taxon>
        <taxon>Lachnospiraceae</taxon>
        <taxon>Parablautia</taxon>
    </lineage>
</organism>
<protein>
    <submittedName>
        <fullName evidence="2">Class I SAM-dependent methyltransferase</fullName>
    </submittedName>
</protein>
<feature type="domain" description="Methyltransferase" evidence="1">
    <location>
        <begin position="72"/>
        <end position="150"/>
    </location>
</feature>
<dbReference type="OrthoDB" id="9800454at2"/>
<dbReference type="InterPro" id="IPR029063">
    <property type="entry name" value="SAM-dependent_MTases_sf"/>
</dbReference>
<dbReference type="GO" id="GO:0008168">
    <property type="term" value="F:methyltransferase activity"/>
    <property type="evidence" value="ECO:0007669"/>
    <property type="project" value="UniProtKB-KW"/>
</dbReference>
<keyword evidence="3" id="KW-1185">Reference proteome</keyword>
<dbReference type="GO" id="GO:0032259">
    <property type="term" value="P:methylation"/>
    <property type="evidence" value="ECO:0007669"/>
    <property type="project" value="UniProtKB-KW"/>
</dbReference>
<dbReference type="AlphaFoldDB" id="A0A9X5BK28"/>
<dbReference type="Gene3D" id="3.40.50.150">
    <property type="entry name" value="Vaccinia Virus protein VP39"/>
    <property type="match status" value="1"/>
</dbReference>
<sequence>MMVTYAGDKEGARKKIVRKLKEVGLKNVLIGGIKKVRYMQMINKYHFDTWHLSPYEWKEYAQVCVRYLNSHDCKTVVDIGCGLGEILQHIKADKKIGLDLQEEVIQAARELNSGEIDFVVGSFGELIENPIDYLITLNFMHGGTEAEWMEIYHTAADQNEVGHFVVDTVPEKAFDSATHSLDWSKILPDNYKRIKRLGPFLSGRYVEIWERQ</sequence>
<dbReference type="Pfam" id="PF13847">
    <property type="entry name" value="Methyltransf_31"/>
    <property type="match status" value="1"/>
</dbReference>
<proteinExistence type="predicted"/>
<evidence type="ECO:0000313" key="3">
    <source>
        <dbReference type="Proteomes" id="UP001154420"/>
    </source>
</evidence>
<dbReference type="CDD" id="cd02440">
    <property type="entry name" value="AdoMet_MTases"/>
    <property type="match status" value="1"/>
</dbReference>
<keyword evidence="2" id="KW-0489">Methyltransferase</keyword>
<evidence type="ECO:0000313" key="2">
    <source>
        <dbReference type="EMBL" id="NBJ94432.1"/>
    </source>
</evidence>
<name>A0A9X5BK28_9FIRM</name>
<dbReference type="SUPFAM" id="SSF53335">
    <property type="entry name" value="S-adenosyl-L-methionine-dependent methyltransferases"/>
    <property type="match status" value="1"/>
</dbReference>
<gene>
    <name evidence="2" type="ORF">D5281_18040</name>
</gene>
<dbReference type="Proteomes" id="UP001154420">
    <property type="component" value="Unassembled WGS sequence"/>
</dbReference>
<dbReference type="RefSeq" id="WP_160561460.1">
    <property type="nucleotide sequence ID" value="NZ_QZDT01000038.1"/>
</dbReference>
<keyword evidence="2" id="KW-0808">Transferase</keyword>